<dbReference type="InterPro" id="IPR003439">
    <property type="entry name" value="ABC_transporter-like_ATP-bd"/>
</dbReference>
<evidence type="ECO:0000256" key="3">
    <source>
        <dbReference type="ARBA" id="ARBA00022840"/>
    </source>
</evidence>
<evidence type="ECO:0000313" key="6">
    <source>
        <dbReference type="Proteomes" id="UP000223596"/>
    </source>
</evidence>
<dbReference type="GO" id="GO:0022857">
    <property type="term" value="F:transmembrane transporter activity"/>
    <property type="evidence" value="ECO:0007669"/>
    <property type="project" value="TreeGrafter"/>
</dbReference>
<dbReference type="InterPro" id="IPR017911">
    <property type="entry name" value="MacB-like_ATP-bd"/>
</dbReference>
<feature type="domain" description="ABC transporter" evidence="4">
    <location>
        <begin position="3"/>
        <end position="223"/>
    </location>
</feature>
<protein>
    <submittedName>
        <fullName evidence="5">ABC transport system ATP-binding protein</fullName>
    </submittedName>
</protein>
<keyword evidence="3 5" id="KW-0067">ATP-binding</keyword>
<proteinExistence type="predicted"/>
<dbReference type="GO" id="GO:0005886">
    <property type="term" value="C:plasma membrane"/>
    <property type="evidence" value="ECO:0007669"/>
    <property type="project" value="TreeGrafter"/>
</dbReference>
<sequence length="223" mass="24696">MLLEVSNLSKEYIRSNRPFFAVRDVHLKMKAGDFAIIIGRSGSGKTTLLNLIGGLISPTGGHVSIDGCDIMSLKDRELSSFRNSYIGYIPQGHSILSNLSVFDNVRLPHYLQKRQGDVNKRALSLLEQVGIAHLANAYPQHLSGGELRRVTIARALMNKPKLLLADEPTNDLDAQTTYEVMQLFSDIANEGTAVLLVTHDLSTIHYGKHVYQMDNGKLKSHNT</sequence>
<dbReference type="GO" id="GO:0016887">
    <property type="term" value="F:ATP hydrolysis activity"/>
    <property type="evidence" value="ECO:0007669"/>
    <property type="project" value="InterPro"/>
</dbReference>
<dbReference type="PANTHER" id="PTHR24220">
    <property type="entry name" value="IMPORT ATP-BINDING PROTEIN"/>
    <property type="match status" value="1"/>
</dbReference>
<name>A0AB36TIC4_ACETH</name>
<dbReference type="InterPro" id="IPR017871">
    <property type="entry name" value="ABC_transporter-like_CS"/>
</dbReference>
<dbReference type="EMBL" id="PDBW01000001">
    <property type="protein sequence ID" value="PFH03622.1"/>
    <property type="molecule type" value="Genomic_DNA"/>
</dbReference>
<accession>A0AB36TIC4</accession>
<dbReference type="InterPro" id="IPR003593">
    <property type="entry name" value="AAA+_ATPase"/>
</dbReference>
<comment type="caution">
    <text evidence="5">The sequence shown here is derived from an EMBL/GenBank/DDBJ whole genome shotgun (WGS) entry which is preliminary data.</text>
</comment>
<evidence type="ECO:0000256" key="1">
    <source>
        <dbReference type="ARBA" id="ARBA00022448"/>
    </source>
</evidence>
<evidence type="ECO:0000259" key="4">
    <source>
        <dbReference type="PROSITE" id="PS50893"/>
    </source>
</evidence>
<dbReference type="SMART" id="SM00382">
    <property type="entry name" value="AAA"/>
    <property type="match status" value="1"/>
</dbReference>
<dbReference type="Pfam" id="PF00005">
    <property type="entry name" value="ABC_tran"/>
    <property type="match status" value="1"/>
</dbReference>
<dbReference type="PROSITE" id="PS00211">
    <property type="entry name" value="ABC_TRANSPORTER_1"/>
    <property type="match status" value="1"/>
</dbReference>
<evidence type="ECO:0000256" key="2">
    <source>
        <dbReference type="ARBA" id="ARBA00022741"/>
    </source>
</evidence>
<dbReference type="PROSITE" id="PS50893">
    <property type="entry name" value="ABC_TRANSPORTER_2"/>
    <property type="match status" value="1"/>
</dbReference>
<dbReference type="InterPro" id="IPR015854">
    <property type="entry name" value="ABC_transpr_LolD-like"/>
</dbReference>
<dbReference type="AlphaFoldDB" id="A0AB36TIC4"/>
<dbReference type="PANTHER" id="PTHR24220:SF662">
    <property type="entry name" value="ABC TRANSPORTER ATP-BINDING PROTEIN"/>
    <property type="match status" value="1"/>
</dbReference>
<evidence type="ECO:0000313" key="5">
    <source>
        <dbReference type="EMBL" id="PFH03622.1"/>
    </source>
</evidence>
<dbReference type="CDD" id="cd03255">
    <property type="entry name" value="ABC_MJ0796_LolCDE_FtsE"/>
    <property type="match status" value="1"/>
</dbReference>
<dbReference type="GO" id="GO:0005524">
    <property type="term" value="F:ATP binding"/>
    <property type="evidence" value="ECO:0007669"/>
    <property type="project" value="UniProtKB-KW"/>
</dbReference>
<dbReference type="RefSeq" id="WP_003517368.1">
    <property type="nucleotide sequence ID" value="NZ_CP013828.1"/>
</dbReference>
<gene>
    <name evidence="5" type="ORF">M972_112434</name>
</gene>
<dbReference type="GeneID" id="35804649"/>
<dbReference type="Proteomes" id="UP000223596">
    <property type="component" value="Unassembled WGS sequence"/>
</dbReference>
<reference evidence="5 6" key="1">
    <citation type="submission" date="2017-09" db="EMBL/GenBank/DDBJ databases">
        <title>Evaluation of Pacific Biosciences Sequencing Technology to Finishing C. thermocellum Genome Sequences.</title>
        <authorList>
            <person name="Brown S."/>
        </authorList>
    </citation>
    <scope>NUCLEOTIDE SEQUENCE [LARGE SCALE GENOMIC DNA]</scope>
    <source>
        <strain evidence="5 6">AD2</strain>
    </source>
</reference>
<organism evidence="5 6">
    <name type="scientific">Acetivibrio thermocellus AD2</name>
    <dbReference type="NCBI Taxonomy" id="1138384"/>
    <lineage>
        <taxon>Bacteria</taxon>
        <taxon>Bacillati</taxon>
        <taxon>Bacillota</taxon>
        <taxon>Clostridia</taxon>
        <taxon>Eubacteriales</taxon>
        <taxon>Oscillospiraceae</taxon>
        <taxon>Acetivibrio</taxon>
    </lineage>
</organism>
<dbReference type="SUPFAM" id="SSF52540">
    <property type="entry name" value="P-loop containing nucleoside triphosphate hydrolases"/>
    <property type="match status" value="1"/>
</dbReference>
<dbReference type="InterPro" id="IPR027417">
    <property type="entry name" value="P-loop_NTPase"/>
</dbReference>
<keyword evidence="2" id="KW-0547">Nucleotide-binding</keyword>
<keyword evidence="1" id="KW-0813">Transport</keyword>
<dbReference type="Gene3D" id="3.40.50.300">
    <property type="entry name" value="P-loop containing nucleotide triphosphate hydrolases"/>
    <property type="match status" value="1"/>
</dbReference>